<keyword evidence="2" id="KW-1185">Reference proteome</keyword>
<sequence length="85" mass="10078">MSSAYFSNSTPKGRYSLMSKHVLILDEAELSQISFLKDFFGSKKKQNQKILIFIYRILFSNKNSNHKEIPFIDYIYQIKDDKTFK</sequence>
<dbReference type="Proteomes" id="UP000276133">
    <property type="component" value="Unassembled WGS sequence"/>
</dbReference>
<dbReference type="EMBL" id="REGN01002173">
    <property type="protein sequence ID" value="RNA29729.1"/>
    <property type="molecule type" value="Genomic_DNA"/>
</dbReference>
<accession>A0A3M7S256</accession>
<proteinExistence type="predicted"/>
<gene>
    <name evidence="1" type="ORF">BpHYR1_034667</name>
</gene>
<evidence type="ECO:0000313" key="1">
    <source>
        <dbReference type="EMBL" id="RNA29729.1"/>
    </source>
</evidence>
<evidence type="ECO:0000313" key="2">
    <source>
        <dbReference type="Proteomes" id="UP000276133"/>
    </source>
</evidence>
<name>A0A3M7S256_BRAPC</name>
<dbReference type="AlphaFoldDB" id="A0A3M7S256"/>
<reference evidence="1 2" key="1">
    <citation type="journal article" date="2018" name="Sci. Rep.">
        <title>Genomic signatures of local adaptation to the degree of environmental predictability in rotifers.</title>
        <authorList>
            <person name="Franch-Gras L."/>
            <person name="Hahn C."/>
            <person name="Garcia-Roger E.M."/>
            <person name="Carmona M.J."/>
            <person name="Serra M."/>
            <person name="Gomez A."/>
        </authorList>
    </citation>
    <scope>NUCLEOTIDE SEQUENCE [LARGE SCALE GENOMIC DNA]</scope>
    <source>
        <strain evidence="1">HYR1</strain>
    </source>
</reference>
<protein>
    <submittedName>
        <fullName evidence="1">Uncharacterized protein</fullName>
    </submittedName>
</protein>
<comment type="caution">
    <text evidence="1">The sequence shown here is derived from an EMBL/GenBank/DDBJ whole genome shotgun (WGS) entry which is preliminary data.</text>
</comment>
<organism evidence="1 2">
    <name type="scientific">Brachionus plicatilis</name>
    <name type="common">Marine rotifer</name>
    <name type="synonym">Brachionus muelleri</name>
    <dbReference type="NCBI Taxonomy" id="10195"/>
    <lineage>
        <taxon>Eukaryota</taxon>
        <taxon>Metazoa</taxon>
        <taxon>Spiralia</taxon>
        <taxon>Gnathifera</taxon>
        <taxon>Rotifera</taxon>
        <taxon>Eurotatoria</taxon>
        <taxon>Monogononta</taxon>
        <taxon>Pseudotrocha</taxon>
        <taxon>Ploima</taxon>
        <taxon>Brachionidae</taxon>
        <taxon>Brachionus</taxon>
    </lineage>
</organism>